<dbReference type="EMBL" id="MLKD01000016">
    <property type="protein sequence ID" value="OQE18998.1"/>
    <property type="molecule type" value="Genomic_DNA"/>
</dbReference>
<evidence type="ECO:0000313" key="2">
    <source>
        <dbReference type="Proteomes" id="UP000191285"/>
    </source>
</evidence>
<dbReference type="PROSITE" id="PS50896">
    <property type="entry name" value="LISH"/>
    <property type="match status" value="1"/>
</dbReference>
<dbReference type="InterPro" id="IPR006594">
    <property type="entry name" value="LisH"/>
</dbReference>
<dbReference type="Gene3D" id="2.130.10.10">
    <property type="entry name" value="YVTN repeat-like/Quinoprotein amine dehydrogenase"/>
    <property type="match status" value="1"/>
</dbReference>
<dbReference type="InterPro" id="IPR036322">
    <property type="entry name" value="WD40_repeat_dom_sf"/>
</dbReference>
<dbReference type="InterPro" id="IPR015943">
    <property type="entry name" value="WD40/YVTN_repeat-like_dom_sf"/>
</dbReference>
<comment type="caution">
    <text evidence="1">The sequence shown here is derived from an EMBL/GenBank/DDBJ whole genome shotgun (WGS) entry which is preliminary data.</text>
</comment>
<gene>
    <name evidence="1" type="ORF">PENSTE_c016G03974</name>
</gene>
<name>A0A1V6SY60_9EURO</name>
<accession>A0A1V6SY60</accession>
<keyword evidence="2" id="KW-1185">Reference proteome</keyword>
<evidence type="ECO:0000313" key="1">
    <source>
        <dbReference type="EMBL" id="OQE18998.1"/>
    </source>
</evidence>
<reference evidence="2" key="1">
    <citation type="journal article" date="2017" name="Nat. Microbiol.">
        <title>Global analysis of biosynthetic gene clusters reveals vast potential of secondary metabolite production in Penicillium species.</title>
        <authorList>
            <person name="Nielsen J.C."/>
            <person name="Grijseels S."/>
            <person name="Prigent S."/>
            <person name="Ji B."/>
            <person name="Dainat J."/>
            <person name="Nielsen K.F."/>
            <person name="Frisvad J.C."/>
            <person name="Workman M."/>
            <person name="Nielsen J."/>
        </authorList>
    </citation>
    <scope>NUCLEOTIDE SEQUENCE [LARGE SCALE GENOMIC DNA]</scope>
    <source>
        <strain evidence="2">IBT 24891</strain>
    </source>
</reference>
<sequence>MAPTTPIDVLTAALVARFLRTNNYSTTLKALIHEAGLAPDVGQTSGDDTNNWTIQGLLEEKKAYDHSANFERYGNNNKEIALWSEPAPKTPNVVSVPTSSNLLAASVEPWQKPCDDDETLAKSSGPFIISTGADRQVHLLETATGNAPFSSFSGLSDSPVLSYVSILEGRYVLLTNMSGQLLLQHGSRTLDSRKDHAKYAIKVIAHRDRNDPSTFWVATAGWDSSVVLYCLHTPDEDGGDSPSVTLGEPVARIKTATNPESILFVPHIDTGELNLLVSRRDSSYIYYYQVESLSKDARDRNEEANSTPGSSSTECRLLGRQNLAPHSNAWVAFSPAHMALSPHDPGLLAVATSTLPHLKVILVRLLFPSDEAEDKTNASVSDVEVTQASQALEALALQNKEDAAILIQANTFAPQTAYSTPQVAWRPDGSGLWVNGDDGVVRGIETRTGKVVSMLKNGHEVGCKVRSVWAGYVDVPQDGKETVREEWVISGGFDKRLIIWQV</sequence>
<proteinExistence type="predicted"/>
<organism evidence="1 2">
    <name type="scientific">Penicillium steckii</name>
    <dbReference type="NCBI Taxonomy" id="303698"/>
    <lineage>
        <taxon>Eukaryota</taxon>
        <taxon>Fungi</taxon>
        <taxon>Dikarya</taxon>
        <taxon>Ascomycota</taxon>
        <taxon>Pezizomycotina</taxon>
        <taxon>Eurotiomycetes</taxon>
        <taxon>Eurotiomycetidae</taxon>
        <taxon>Eurotiales</taxon>
        <taxon>Aspergillaceae</taxon>
        <taxon>Penicillium</taxon>
    </lineage>
</organism>
<protein>
    <submittedName>
        <fullName evidence="1">Uncharacterized protein</fullName>
    </submittedName>
</protein>
<dbReference type="Proteomes" id="UP000191285">
    <property type="component" value="Unassembled WGS sequence"/>
</dbReference>
<dbReference type="AlphaFoldDB" id="A0A1V6SY60"/>
<dbReference type="STRING" id="303698.A0A1V6SY60"/>
<dbReference type="OrthoDB" id="1932312at2759"/>
<dbReference type="SUPFAM" id="SSF50978">
    <property type="entry name" value="WD40 repeat-like"/>
    <property type="match status" value="1"/>
</dbReference>